<accession>A0A5Q5BKT9</accession>
<gene>
    <name evidence="3" type="ordered locus">Mmcs_2878</name>
</gene>
<dbReference type="Pfam" id="PF13577">
    <property type="entry name" value="SnoaL_4"/>
    <property type="match status" value="1"/>
</dbReference>
<dbReference type="InterPro" id="IPR037401">
    <property type="entry name" value="SnoaL-like"/>
</dbReference>
<evidence type="ECO:0000259" key="2">
    <source>
        <dbReference type="Pfam" id="PF13577"/>
    </source>
</evidence>
<reference evidence="3" key="1">
    <citation type="submission" date="2006-06" db="EMBL/GenBank/DDBJ databases">
        <title>Complete sequence of chromosome of Mycobacterium sp. MCS.</title>
        <authorList>
            <consortium name="US DOE Joint Genome Institute"/>
            <person name="Copeland A."/>
            <person name="Lucas S."/>
            <person name="Lapidus A."/>
            <person name="Barry K."/>
            <person name="Detter J.C."/>
            <person name="Glavina del Rio T."/>
            <person name="Hammon N."/>
            <person name="Israni S."/>
            <person name="Dalin E."/>
            <person name="Tice H."/>
            <person name="Pitluck S."/>
            <person name="Martinez M."/>
            <person name="Schmutz J."/>
            <person name="Larimer F."/>
            <person name="Land M."/>
            <person name="Hauser L."/>
            <person name="Kyrpides N."/>
            <person name="Kim E."/>
            <person name="Miller C.D."/>
            <person name="Hughes J.E."/>
            <person name="Anderson A.J."/>
            <person name="Sims R.C."/>
            <person name="Richardson P."/>
        </authorList>
    </citation>
    <scope>NUCLEOTIDE SEQUENCE [LARGE SCALE GENOMIC DNA]</scope>
    <source>
        <strain evidence="3">MCS</strain>
    </source>
</reference>
<evidence type="ECO:0000313" key="3">
    <source>
        <dbReference type="EMBL" id="ABG08985.1"/>
    </source>
</evidence>
<organism evidence="3">
    <name type="scientific">Mycobacterium sp. (strain MCS)</name>
    <dbReference type="NCBI Taxonomy" id="164756"/>
    <lineage>
        <taxon>Bacteria</taxon>
        <taxon>Bacillati</taxon>
        <taxon>Actinomycetota</taxon>
        <taxon>Actinomycetes</taxon>
        <taxon>Mycobacteriales</taxon>
        <taxon>Mycobacteriaceae</taxon>
        <taxon>Mycobacterium</taxon>
    </lineage>
</organism>
<name>A0A5Q5BKT9_MYCSS</name>
<proteinExistence type="predicted"/>
<dbReference type="KEGG" id="mmc:Mmcs_2878"/>
<feature type="domain" description="SnoaL-like" evidence="2">
    <location>
        <begin position="5"/>
        <end position="135"/>
    </location>
</feature>
<dbReference type="Gene3D" id="3.10.450.50">
    <property type="match status" value="1"/>
</dbReference>
<dbReference type="EMBL" id="CP000384">
    <property type="protein sequence ID" value="ABG08985.1"/>
    <property type="molecule type" value="Genomic_DNA"/>
</dbReference>
<dbReference type="InterPro" id="IPR032710">
    <property type="entry name" value="NTF2-like_dom_sf"/>
</dbReference>
<feature type="region of interest" description="Disordered" evidence="1">
    <location>
        <begin position="147"/>
        <end position="187"/>
    </location>
</feature>
<evidence type="ECO:0000256" key="1">
    <source>
        <dbReference type="SAM" id="MobiDB-lite"/>
    </source>
</evidence>
<dbReference type="AlphaFoldDB" id="A0A5Q5BKT9"/>
<dbReference type="SUPFAM" id="SSF54427">
    <property type="entry name" value="NTF2-like"/>
    <property type="match status" value="1"/>
</dbReference>
<sequence>MTLAVADRLALADLVHLYAAAVDDRRFDDVAQLFTETAELRLPDPPRVLTPVRHLHGRDGVRAAMSALSDVERTEHAIVGEVYAETADRAYALGRITCIAHHWSVADREVTDVVWHLRYDDEYQHTPAGWRIHGRALTVNAIDVGPTRVLRRQQPSTDRVRDADPRAASPGPPPPETMPPGRSRGTP</sequence>
<protein>
    <recommendedName>
        <fullName evidence="2">SnoaL-like domain-containing protein</fullName>
    </recommendedName>
</protein>